<feature type="domain" description="Helicase C-terminal" evidence="10">
    <location>
        <begin position="775"/>
        <end position="947"/>
    </location>
</feature>
<feature type="compositionally biased region" description="Low complexity" evidence="7">
    <location>
        <begin position="22"/>
        <end position="31"/>
    </location>
</feature>
<dbReference type="Pfam" id="PF00271">
    <property type="entry name" value="Helicase_C"/>
    <property type="match status" value="1"/>
</dbReference>
<dbReference type="GO" id="GO:0005524">
    <property type="term" value="F:ATP binding"/>
    <property type="evidence" value="ECO:0007669"/>
    <property type="project" value="UniProtKB-KW"/>
</dbReference>
<name>A0A7T6XMZ2_PENDI</name>
<dbReference type="InterPro" id="IPR014001">
    <property type="entry name" value="Helicase_ATP-bd"/>
</dbReference>
<evidence type="ECO:0000256" key="4">
    <source>
        <dbReference type="ARBA" id="ARBA00022806"/>
    </source>
</evidence>
<keyword evidence="6" id="KW-0479">Metal-binding</keyword>
<dbReference type="VEuPathDB" id="FungiDB:PDIP_57310"/>
<evidence type="ECO:0000259" key="8">
    <source>
        <dbReference type="PROSITE" id="PS50089"/>
    </source>
</evidence>
<dbReference type="CDD" id="cd18793">
    <property type="entry name" value="SF2_C_SNF"/>
    <property type="match status" value="1"/>
</dbReference>
<dbReference type="Gene3D" id="3.40.50.10810">
    <property type="entry name" value="Tandem AAA-ATPase domain"/>
    <property type="match status" value="1"/>
</dbReference>
<dbReference type="PROSITE" id="PS51192">
    <property type="entry name" value="HELICASE_ATP_BIND_1"/>
    <property type="match status" value="1"/>
</dbReference>
<dbReference type="AlphaFoldDB" id="A0A7T6XMZ2"/>
<evidence type="ECO:0000313" key="11">
    <source>
        <dbReference type="EMBL" id="QQK43907.1"/>
    </source>
</evidence>
<evidence type="ECO:0000256" key="3">
    <source>
        <dbReference type="ARBA" id="ARBA00022801"/>
    </source>
</evidence>
<dbReference type="GeneID" id="26234047"/>
<dbReference type="GO" id="GO:0008094">
    <property type="term" value="F:ATP-dependent activity, acting on DNA"/>
    <property type="evidence" value="ECO:0007669"/>
    <property type="project" value="TreeGrafter"/>
</dbReference>
<keyword evidence="2" id="KW-0547">Nucleotide-binding</keyword>
<feature type="region of interest" description="Disordered" evidence="7">
    <location>
        <begin position="695"/>
        <end position="728"/>
    </location>
</feature>
<keyword evidence="4 11" id="KW-0347">Helicase</keyword>
<evidence type="ECO:0000256" key="2">
    <source>
        <dbReference type="ARBA" id="ARBA00022741"/>
    </source>
</evidence>
<feature type="compositionally biased region" description="Basic residues" evidence="7">
    <location>
        <begin position="143"/>
        <end position="157"/>
    </location>
</feature>
<keyword evidence="6" id="KW-0863">Zinc-finger</keyword>
<dbReference type="SMART" id="SM00184">
    <property type="entry name" value="RING"/>
    <property type="match status" value="1"/>
</dbReference>
<sequence length="976" mass="109496">MDQPTESAAFLINEVPSEETPSETSNNSNNTQVRAEPDCPPNNLANVPDLEIGTPPAKPNEELRAFVPDSKVQDNDDPEPDNLSKGSEEGPLDETSSNERSDNELSSDEEFEFASDDQFPSDSDSGSSDDDGDFDPIDYITKPTKKRPRKEGKKKAKTSVALTEKVKDLMSSKILSTANANANASDVPGSQKKDKSKALAEVIAKLPKNDRLQAKKDVAELIESSKRFTPSAKIVTMNWEVRGLNTLLKHHQLKAAAWMLDRESSEEEPNGGLLCDEMGLGKTLTALAIIANEKFPPRSKAPTLIVVPRSLVAQWLDQISTHCVEKISKDVLEHFAGSQTRRQDVAKAMRQKRIVLTTYEQVCNSYPKLKPPVTIKTPEELEAWREEEFNCRVGPLHKVEWHRIVLDEAHSIKNKDSATSIAIRALNGKFKWALSGTPLHNGVGELYPYLHFIFTSERMEYQTFLKKYSKGLDQILETVLHRSTYSTQILGRPIVTLPGIINRVVEVELCQAERHLYREIQDVGIAMLTGLAQTKERPTRCILAVITMLRMFVSHPLLAQKFLEVVLNQGVIKALKAMAEEKGVAETPSGIIISLILAMGDKVAPRPKPPGSFSELLGIYHKHMMKVRKEEGVYAELSYKICPLCIETVKEYRPFVITSCYHLYCKGCFDGLPDQDGKIDTATRVCSSCKKPIEEAGYSDDSPKTSPKKGSPMKRKQSTPKPKGKNIFAKRPRSTFKKQVLHRDPSDDEWDEPVEDADDWVARIGNRMPSAKTTAILDLIAKWMKEDENVKIVIFVQFLKTVQILQYMFDEEGWEYAIITGKVSPTSRDQQIEKFGKDKDIKIMISSLKTGGVGLNLTMANKCILVDPWWNEAIQDQAYCRLYRIGQPRLVEYVQIVAKGSIDTWMINLQKEKTRNIHQLFSADSLKEILGFSGDIHEKPDGGFSILTSKENNHAHTWAQCVETGILNVVDSLEED</sequence>
<comment type="similarity">
    <text evidence="1">Belongs to the SNF2/RAD54 helicase family.</text>
</comment>
<evidence type="ECO:0000256" key="7">
    <source>
        <dbReference type="SAM" id="MobiDB-lite"/>
    </source>
</evidence>
<dbReference type="Gene3D" id="3.40.50.300">
    <property type="entry name" value="P-loop containing nucleotide triphosphate hydrolases"/>
    <property type="match status" value="1"/>
</dbReference>
<reference evidence="11 12" key="1">
    <citation type="submission" date="2020-08" db="EMBL/GenBank/DDBJ databases">
        <title>The completed genome sequence of the pathogenic ascomycete fungus Penicillium digitatum.</title>
        <authorList>
            <person name="Wang M."/>
        </authorList>
    </citation>
    <scope>NUCLEOTIDE SEQUENCE [LARGE SCALE GENOMIC DNA]</scope>
    <source>
        <strain evidence="11 12">PdW03</strain>
    </source>
</reference>
<dbReference type="RefSeq" id="XP_065956854.1">
    <property type="nucleotide sequence ID" value="XM_066101771.1"/>
</dbReference>
<dbReference type="SUPFAM" id="SSF57850">
    <property type="entry name" value="RING/U-box"/>
    <property type="match status" value="1"/>
</dbReference>
<dbReference type="GO" id="GO:0008270">
    <property type="term" value="F:zinc ion binding"/>
    <property type="evidence" value="ECO:0007669"/>
    <property type="project" value="UniProtKB-KW"/>
</dbReference>
<proteinExistence type="inferred from homology"/>
<dbReference type="PANTHER" id="PTHR45626:SF17">
    <property type="entry name" value="HELICASE-LIKE TRANSCRIPTION FACTOR"/>
    <property type="match status" value="1"/>
</dbReference>
<dbReference type="GO" id="GO:0005634">
    <property type="term" value="C:nucleus"/>
    <property type="evidence" value="ECO:0007669"/>
    <property type="project" value="TreeGrafter"/>
</dbReference>
<dbReference type="SMART" id="SM00490">
    <property type="entry name" value="HELICc"/>
    <property type="match status" value="1"/>
</dbReference>
<dbReference type="GO" id="GO:0004386">
    <property type="term" value="F:helicase activity"/>
    <property type="evidence" value="ECO:0007669"/>
    <property type="project" value="UniProtKB-KW"/>
</dbReference>
<dbReference type="InterPro" id="IPR038718">
    <property type="entry name" value="SNF2-like_sf"/>
</dbReference>
<feature type="compositionally biased region" description="Acidic residues" evidence="7">
    <location>
        <begin position="105"/>
        <end position="115"/>
    </location>
</feature>
<organism evidence="11 12">
    <name type="scientific">Penicillium digitatum</name>
    <name type="common">Green mold</name>
    <dbReference type="NCBI Taxonomy" id="36651"/>
    <lineage>
        <taxon>Eukaryota</taxon>
        <taxon>Fungi</taxon>
        <taxon>Dikarya</taxon>
        <taxon>Ascomycota</taxon>
        <taxon>Pezizomycotina</taxon>
        <taxon>Eurotiomycetes</taxon>
        <taxon>Eurotiomycetidae</taxon>
        <taxon>Eurotiales</taxon>
        <taxon>Aspergillaceae</taxon>
        <taxon>Penicillium</taxon>
    </lineage>
</organism>
<feature type="region of interest" description="Disordered" evidence="7">
    <location>
        <begin position="1"/>
        <end position="159"/>
    </location>
</feature>
<dbReference type="CDD" id="cd18008">
    <property type="entry name" value="DEXDc_SHPRH-like"/>
    <property type="match status" value="1"/>
</dbReference>
<dbReference type="PANTHER" id="PTHR45626">
    <property type="entry name" value="TRANSCRIPTION TERMINATION FACTOR 2-RELATED"/>
    <property type="match status" value="1"/>
</dbReference>
<dbReference type="InterPro" id="IPR013083">
    <property type="entry name" value="Znf_RING/FYVE/PHD"/>
</dbReference>
<accession>A0A7T6XMZ2</accession>
<dbReference type="InterPro" id="IPR049730">
    <property type="entry name" value="SNF2/RAD54-like_C"/>
</dbReference>
<keyword evidence="6" id="KW-0862">Zinc</keyword>
<evidence type="ECO:0000256" key="1">
    <source>
        <dbReference type="ARBA" id="ARBA00007025"/>
    </source>
</evidence>
<dbReference type="Pfam" id="PF00176">
    <property type="entry name" value="SNF2-rel_dom"/>
    <property type="match status" value="1"/>
</dbReference>
<feature type="domain" description="RING-type" evidence="8">
    <location>
        <begin position="642"/>
        <end position="690"/>
    </location>
</feature>
<dbReference type="SUPFAM" id="SSF52540">
    <property type="entry name" value="P-loop containing nucleoside triphosphate hydrolases"/>
    <property type="match status" value="2"/>
</dbReference>
<evidence type="ECO:0000256" key="5">
    <source>
        <dbReference type="ARBA" id="ARBA00022840"/>
    </source>
</evidence>
<gene>
    <name evidence="11" type="ORF">Pdw03_7808</name>
</gene>
<evidence type="ECO:0000259" key="9">
    <source>
        <dbReference type="PROSITE" id="PS51192"/>
    </source>
</evidence>
<keyword evidence="3" id="KW-0378">Hydrolase</keyword>
<dbReference type="EMBL" id="CP060776">
    <property type="protein sequence ID" value="QQK43907.1"/>
    <property type="molecule type" value="Genomic_DNA"/>
</dbReference>
<evidence type="ECO:0000259" key="10">
    <source>
        <dbReference type="PROSITE" id="PS51194"/>
    </source>
</evidence>
<feature type="compositionally biased region" description="Acidic residues" evidence="7">
    <location>
        <begin position="127"/>
        <end position="136"/>
    </location>
</feature>
<dbReference type="Proteomes" id="UP000595662">
    <property type="component" value="Chromosome 3"/>
</dbReference>
<protein>
    <submittedName>
        <fullName evidence="11">SNF2 family helicase, putative</fullName>
    </submittedName>
</protein>
<evidence type="ECO:0000256" key="6">
    <source>
        <dbReference type="PROSITE-ProRule" id="PRU00175"/>
    </source>
</evidence>
<feature type="compositionally biased region" description="Low complexity" evidence="7">
    <location>
        <begin position="116"/>
        <end position="126"/>
    </location>
</feature>
<dbReference type="SMART" id="SM00487">
    <property type="entry name" value="DEXDc"/>
    <property type="match status" value="1"/>
</dbReference>
<dbReference type="GO" id="GO:0016787">
    <property type="term" value="F:hydrolase activity"/>
    <property type="evidence" value="ECO:0007669"/>
    <property type="project" value="UniProtKB-KW"/>
</dbReference>
<dbReference type="InterPro" id="IPR027417">
    <property type="entry name" value="P-loop_NTPase"/>
</dbReference>
<dbReference type="InterPro" id="IPR000330">
    <property type="entry name" value="SNF2_N"/>
</dbReference>
<dbReference type="PROSITE" id="PS50089">
    <property type="entry name" value="ZF_RING_2"/>
    <property type="match status" value="1"/>
</dbReference>
<dbReference type="GO" id="GO:0006281">
    <property type="term" value="P:DNA repair"/>
    <property type="evidence" value="ECO:0007669"/>
    <property type="project" value="TreeGrafter"/>
</dbReference>
<dbReference type="PROSITE" id="PS51194">
    <property type="entry name" value="HELICASE_CTER"/>
    <property type="match status" value="1"/>
</dbReference>
<dbReference type="InterPro" id="IPR001841">
    <property type="entry name" value="Znf_RING"/>
</dbReference>
<dbReference type="Gene3D" id="3.30.40.10">
    <property type="entry name" value="Zinc/RING finger domain, C3HC4 (zinc finger)"/>
    <property type="match status" value="1"/>
</dbReference>
<dbReference type="InterPro" id="IPR001650">
    <property type="entry name" value="Helicase_C-like"/>
</dbReference>
<keyword evidence="5" id="KW-0067">ATP-binding</keyword>
<evidence type="ECO:0000313" key="12">
    <source>
        <dbReference type="Proteomes" id="UP000595662"/>
    </source>
</evidence>
<feature type="compositionally biased region" description="Basic residues" evidence="7">
    <location>
        <begin position="711"/>
        <end position="728"/>
    </location>
</feature>
<feature type="domain" description="Helicase ATP-binding" evidence="9">
    <location>
        <begin position="263"/>
        <end position="456"/>
    </location>
</feature>
<dbReference type="InterPro" id="IPR050628">
    <property type="entry name" value="SNF2_RAD54_helicase_TF"/>
</dbReference>